<gene>
    <name evidence="2" type="ORF">GH266_16020</name>
</gene>
<dbReference type="RefSeq" id="WP_158194720.1">
    <property type="nucleotide sequence ID" value="NZ_CP046908.1"/>
</dbReference>
<protein>
    <submittedName>
        <fullName evidence="2">GNAT family N-acetyltransferase</fullName>
    </submittedName>
</protein>
<dbReference type="InterPro" id="IPR016181">
    <property type="entry name" value="Acyl_CoA_acyltransferase"/>
</dbReference>
<dbReference type="EMBL" id="CP046908">
    <property type="protein sequence ID" value="QGZ35863.1"/>
    <property type="molecule type" value="Genomic_DNA"/>
</dbReference>
<evidence type="ECO:0000313" key="3">
    <source>
        <dbReference type="Proteomes" id="UP000435648"/>
    </source>
</evidence>
<dbReference type="Pfam" id="PF13302">
    <property type="entry name" value="Acetyltransf_3"/>
    <property type="match status" value="1"/>
</dbReference>
<feature type="domain" description="N-acetyltransferase" evidence="1">
    <location>
        <begin position="24"/>
        <end position="192"/>
    </location>
</feature>
<dbReference type="InterPro" id="IPR051531">
    <property type="entry name" value="N-acetyltransferase"/>
</dbReference>
<dbReference type="SUPFAM" id="SSF55729">
    <property type="entry name" value="Acyl-CoA N-acyltransferases (Nat)"/>
    <property type="match status" value="1"/>
</dbReference>
<organism evidence="2 3">
    <name type="scientific">Stappia indica</name>
    <dbReference type="NCBI Taxonomy" id="538381"/>
    <lineage>
        <taxon>Bacteria</taxon>
        <taxon>Pseudomonadati</taxon>
        <taxon>Pseudomonadota</taxon>
        <taxon>Alphaproteobacteria</taxon>
        <taxon>Hyphomicrobiales</taxon>
        <taxon>Stappiaceae</taxon>
        <taxon>Stappia</taxon>
    </lineage>
</organism>
<dbReference type="Proteomes" id="UP000435648">
    <property type="component" value="Chromosome"/>
</dbReference>
<dbReference type="PANTHER" id="PTHR43792">
    <property type="entry name" value="GNAT FAMILY, PUTATIVE (AFU_ORTHOLOGUE AFUA_3G00765)-RELATED-RELATED"/>
    <property type="match status" value="1"/>
</dbReference>
<dbReference type="AlphaFoldDB" id="A0A857CA11"/>
<evidence type="ECO:0000313" key="2">
    <source>
        <dbReference type="EMBL" id="QGZ35863.1"/>
    </source>
</evidence>
<dbReference type="Gene3D" id="3.40.630.30">
    <property type="match status" value="1"/>
</dbReference>
<proteinExistence type="predicted"/>
<keyword evidence="2" id="KW-0808">Transferase</keyword>
<evidence type="ECO:0000259" key="1">
    <source>
        <dbReference type="PROSITE" id="PS51186"/>
    </source>
</evidence>
<dbReference type="GO" id="GO:0016747">
    <property type="term" value="F:acyltransferase activity, transferring groups other than amino-acyl groups"/>
    <property type="evidence" value="ECO:0007669"/>
    <property type="project" value="InterPro"/>
</dbReference>
<dbReference type="KEGG" id="siw:GH266_16020"/>
<dbReference type="InterPro" id="IPR000182">
    <property type="entry name" value="GNAT_dom"/>
</dbReference>
<dbReference type="OrthoDB" id="9804153at2"/>
<dbReference type="PANTHER" id="PTHR43792:SF1">
    <property type="entry name" value="N-ACETYLTRANSFERASE DOMAIN-CONTAINING PROTEIN"/>
    <property type="match status" value="1"/>
</dbReference>
<sequence>MPELRLNERLNKGRLNERIATRRLVLRPLETADAEAIDRLCSRDHDVVRWLTGMPWPPKDGAAAEFVAAAIDADPLRGEAAFAVTLGGVLIGLVAVKAPGDLADHPDCPSLGYWIGRPFQGFGYAGEAAAAALGWGFAAHDCKAMAARAFADNTASLKVLHRLGFRETGRMMRFSLALGREVENVVLRLERKDWRGGEAGAGARMEAAAV</sequence>
<accession>A0A857CA11</accession>
<reference evidence="2 3" key="1">
    <citation type="submission" date="2019-12" db="EMBL/GenBank/DDBJ databases">
        <title>The genome of Stappia indica PHM037.</title>
        <authorList>
            <person name="Kacar D."/>
            <person name="Galan B."/>
            <person name="Canedo L."/>
            <person name="Rodriguez P."/>
            <person name="de la Calle F."/>
            <person name="Garcia J.L."/>
        </authorList>
    </citation>
    <scope>NUCLEOTIDE SEQUENCE [LARGE SCALE GENOMIC DNA]</scope>
    <source>
        <strain evidence="2 3">PHM037</strain>
    </source>
</reference>
<name>A0A857CA11_9HYPH</name>
<dbReference type="PROSITE" id="PS51186">
    <property type="entry name" value="GNAT"/>
    <property type="match status" value="1"/>
</dbReference>